<name>W9SD91_9ROSA</name>
<protein>
    <submittedName>
        <fullName evidence="1">Uncharacterized protein</fullName>
    </submittedName>
</protein>
<keyword evidence="2" id="KW-1185">Reference proteome</keyword>
<sequence>MDVSRATNHLGSSFTCNIAFDLDAENHHFESCPNLPDESLLKRHPYFVVRLNAVHAIRFRDLINGSQSVEIPVAVAAYLDKWLVIPRHVFFAKEPPIIRNVLFSMGVTRDLIDYFAPRISSFFAAMAEIPRHADYRIVPLALTVISETPYRESEIELAIRESLAVVGQFPRLGHPLTH</sequence>
<dbReference type="AlphaFoldDB" id="W9SD91"/>
<gene>
    <name evidence="1" type="ORF">L484_025471</name>
</gene>
<dbReference type="Proteomes" id="UP000030645">
    <property type="component" value="Unassembled WGS sequence"/>
</dbReference>
<dbReference type="EMBL" id="KE345322">
    <property type="protein sequence ID" value="EXC01101.1"/>
    <property type="molecule type" value="Genomic_DNA"/>
</dbReference>
<accession>W9SD91</accession>
<evidence type="ECO:0000313" key="2">
    <source>
        <dbReference type="Proteomes" id="UP000030645"/>
    </source>
</evidence>
<evidence type="ECO:0000313" key="1">
    <source>
        <dbReference type="EMBL" id="EXC01101.1"/>
    </source>
</evidence>
<organism evidence="1 2">
    <name type="scientific">Morus notabilis</name>
    <dbReference type="NCBI Taxonomy" id="981085"/>
    <lineage>
        <taxon>Eukaryota</taxon>
        <taxon>Viridiplantae</taxon>
        <taxon>Streptophyta</taxon>
        <taxon>Embryophyta</taxon>
        <taxon>Tracheophyta</taxon>
        <taxon>Spermatophyta</taxon>
        <taxon>Magnoliopsida</taxon>
        <taxon>eudicotyledons</taxon>
        <taxon>Gunneridae</taxon>
        <taxon>Pentapetalae</taxon>
        <taxon>rosids</taxon>
        <taxon>fabids</taxon>
        <taxon>Rosales</taxon>
        <taxon>Moraceae</taxon>
        <taxon>Moreae</taxon>
        <taxon>Morus</taxon>
    </lineage>
</organism>
<reference evidence="2" key="1">
    <citation type="submission" date="2013-01" db="EMBL/GenBank/DDBJ databases">
        <title>Draft Genome Sequence of a Mulberry Tree, Morus notabilis C.K. Schneid.</title>
        <authorList>
            <person name="He N."/>
            <person name="Zhao S."/>
        </authorList>
    </citation>
    <scope>NUCLEOTIDE SEQUENCE</scope>
</reference>
<proteinExistence type="predicted"/>